<comment type="caution">
    <text evidence="1">The sequence shown here is derived from an EMBL/GenBank/DDBJ whole genome shotgun (WGS) entry which is preliminary data.</text>
</comment>
<accession>A0A1D1V3A5</accession>
<keyword evidence="2" id="KW-1185">Reference proteome</keyword>
<dbReference type="InterPro" id="IPR029062">
    <property type="entry name" value="Class_I_gatase-like"/>
</dbReference>
<dbReference type="OrthoDB" id="543156at2759"/>
<dbReference type="InterPro" id="IPR032633">
    <property type="entry name" value="ThiJ-like"/>
</dbReference>
<proteinExistence type="predicted"/>
<name>A0A1D1V3A5_RAMVA</name>
<evidence type="ECO:0008006" key="3">
    <source>
        <dbReference type="Google" id="ProtNLM"/>
    </source>
</evidence>
<protein>
    <recommendedName>
        <fullName evidence="3">DJ-1/PfpI domain-containing protein</fullName>
    </recommendedName>
</protein>
<dbReference type="PANTHER" id="PTHR43068">
    <property type="entry name" value="SLR1854 PROTEIN"/>
    <property type="match status" value="1"/>
</dbReference>
<dbReference type="EMBL" id="BDGG01000002">
    <property type="protein sequence ID" value="GAU92948.1"/>
    <property type="molecule type" value="Genomic_DNA"/>
</dbReference>
<organism evidence="1 2">
    <name type="scientific">Ramazzottius varieornatus</name>
    <name type="common">Water bear</name>
    <name type="synonym">Tardigrade</name>
    <dbReference type="NCBI Taxonomy" id="947166"/>
    <lineage>
        <taxon>Eukaryota</taxon>
        <taxon>Metazoa</taxon>
        <taxon>Ecdysozoa</taxon>
        <taxon>Tardigrada</taxon>
        <taxon>Eutardigrada</taxon>
        <taxon>Parachela</taxon>
        <taxon>Hypsibioidea</taxon>
        <taxon>Ramazzottiidae</taxon>
        <taxon>Ramazzottius</taxon>
    </lineage>
</organism>
<dbReference type="Pfam" id="PF17124">
    <property type="entry name" value="ThiJ_like"/>
    <property type="match status" value="1"/>
</dbReference>
<evidence type="ECO:0000313" key="2">
    <source>
        <dbReference type="Proteomes" id="UP000186922"/>
    </source>
</evidence>
<sequence>MTTKGLKILVPLPRYGCEPTEVSVPWSYLKAAGHTVVFATPDGTPARADERILTGKDLGLLASTLGCDQDTQNLYHQMEASEEFQKPVPWTDIRSEDYDAIFLPGGHDKPVREYLESAIVQKVIGEMFDQEKPVAAVCRGVLLTSRSVHPKTGKSVLYGKKTTTFTRWQEMACHNLTRLWLGDYFLTYPETYVEDAVKEHLAKPEDFEEGPGFVIPHHDTDAKPDGFALLDGKYLSSRGPWDIHRFSAEFVNLLASASANKA</sequence>
<dbReference type="Proteomes" id="UP000186922">
    <property type="component" value="Unassembled WGS sequence"/>
</dbReference>
<gene>
    <name evidence="1" type="primary">RvY_04958-1</name>
    <name evidence="1" type="synonym">RvY_04958.1</name>
    <name evidence="1" type="ORF">RvY_04958</name>
</gene>
<dbReference type="PANTHER" id="PTHR43068:SF1">
    <property type="entry name" value="SLR1854 PROTEIN"/>
    <property type="match status" value="1"/>
</dbReference>
<dbReference type="SUPFAM" id="SSF52317">
    <property type="entry name" value="Class I glutamine amidotransferase-like"/>
    <property type="match status" value="1"/>
</dbReference>
<dbReference type="Gene3D" id="3.40.50.880">
    <property type="match status" value="1"/>
</dbReference>
<dbReference type="STRING" id="947166.A0A1D1V3A5"/>
<evidence type="ECO:0000313" key="1">
    <source>
        <dbReference type="EMBL" id="GAU92948.1"/>
    </source>
</evidence>
<dbReference type="AlphaFoldDB" id="A0A1D1V3A5"/>
<reference evidence="1 2" key="1">
    <citation type="journal article" date="2016" name="Nat. Commun.">
        <title>Extremotolerant tardigrade genome and improved radiotolerance of human cultured cells by tardigrade-unique protein.</title>
        <authorList>
            <person name="Hashimoto T."/>
            <person name="Horikawa D.D."/>
            <person name="Saito Y."/>
            <person name="Kuwahara H."/>
            <person name="Kozuka-Hata H."/>
            <person name="Shin-I T."/>
            <person name="Minakuchi Y."/>
            <person name="Ohishi K."/>
            <person name="Motoyama A."/>
            <person name="Aizu T."/>
            <person name="Enomoto A."/>
            <person name="Kondo K."/>
            <person name="Tanaka S."/>
            <person name="Hara Y."/>
            <person name="Koshikawa S."/>
            <person name="Sagara H."/>
            <person name="Miura T."/>
            <person name="Yokobori S."/>
            <person name="Miyagawa K."/>
            <person name="Suzuki Y."/>
            <person name="Kubo T."/>
            <person name="Oyama M."/>
            <person name="Kohara Y."/>
            <person name="Fujiyama A."/>
            <person name="Arakawa K."/>
            <person name="Katayama T."/>
            <person name="Toyoda A."/>
            <person name="Kunieda T."/>
        </authorList>
    </citation>
    <scope>NUCLEOTIDE SEQUENCE [LARGE SCALE GENOMIC DNA]</scope>
    <source>
        <strain evidence="1 2">YOKOZUNA-1</strain>
    </source>
</reference>